<reference evidence="3 4" key="1">
    <citation type="submission" date="2017-08" db="EMBL/GenBank/DDBJ databases">
        <title>Infants hospitalized years apart are colonized by the same room-sourced microbial strains.</title>
        <authorList>
            <person name="Brooks B."/>
            <person name="Olm M.R."/>
            <person name="Firek B.A."/>
            <person name="Baker R."/>
            <person name="Thomas B.C."/>
            <person name="Morowitz M.J."/>
            <person name="Banfield J.F."/>
        </authorList>
    </citation>
    <scope>NUCLEOTIDE SEQUENCE [LARGE SCALE GENOMIC DNA]</scope>
    <source>
        <strain evidence="3">S2_005_001_R2_27</strain>
    </source>
</reference>
<dbReference type="InterPro" id="IPR001584">
    <property type="entry name" value="Integrase_cat-core"/>
</dbReference>
<dbReference type="PANTHER" id="PTHR47515:SF1">
    <property type="entry name" value="BLR2054 PROTEIN"/>
    <property type="match status" value="1"/>
</dbReference>
<proteinExistence type="predicted"/>
<organism evidence="3 4">
    <name type="scientific">Ancylobacter novellus</name>
    <name type="common">Thiobacillus novellus</name>
    <dbReference type="NCBI Taxonomy" id="921"/>
    <lineage>
        <taxon>Bacteria</taxon>
        <taxon>Pseudomonadati</taxon>
        <taxon>Pseudomonadota</taxon>
        <taxon>Alphaproteobacteria</taxon>
        <taxon>Hyphomicrobiales</taxon>
        <taxon>Xanthobacteraceae</taxon>
        <taxon>Ancylobacter</taxon>
    </lineage>
</organism>
<evidence type="ECO:0000313" key="4">
    <source>
        <dbReference type="Proteomes" id="UP000248887"/>
    </source>
</evidence>
<dbReference type="GO" id="GO:0015074">
    <property type="term" value="P:DNA integration"/>
    <property type="evidence" value="ECO:0007669"/>
    <property type="project" value="InterPro"/>
</dbReference>
<evidence type="ECO:0000313" key="3">
    <source>
        <dbReference type="EMBL" id="PZQ83080.1"/>
    </source>
</evidence>
<accession>A0A2W5T9L8</accession>
<protein>
    <recommendedName>
        <fullName evidence="2">Integrase catalytic domain-containing protein</fullName>
    </recommendedName>
</protein>
<dbReference type="SUPFAM" id="SSF53098">
    <property type="entry name" value="Ribonuclease H-like"/>
    <property type="match status" value="1"/>
</dbReference>
<name>A0A2W5T9L8_ANCNO</name>
<dbReference type="Pfam" id="PF00665">
    <property type="entry name" value="rve"/>
    <property type="match status" value="1"/>
</dbReference>
<dbReference type="PROSITE" id="PS50994">
    <property type="entry name" value="INTEGRASE"/>
    <property type="match status" value="1"/>
</dbReference>
<feature type="domain" description="Integrase catalytic" evidence="2">
    <location>
        <begin position="34"/>
        <end position="149"/>
    </location>
</feature>
<gene>
    <name evidence="3" type="ORF">DI549_09365</name>
</gene>
<dbReference type="Gene3D" id="3.30.420.10">
    <property type="entry name" value="Ribonuclease H-like superfamily/Ribonuclease H"/>
    <property type="match status" value="1"/>
</dbReference>
<dbReference type="PANTHER" id="PTHR47515">
    <property type="entry name" value="LOW CALCIUM RESPONSE LOCUS PROTEIN T"/>
    <property type="match status" value="1"/>
</dbReference>
<feature type="region of interest" description="Disordered" evidence="1">
    <location>
        <begin position="149"/>
        <end position="173"/>
    </location>
</feature>
<dbReference type="Proteomes" id="UP000248887">
    <property type="component" value="Unassembled WGS sequence"/>
</dbReference>
<sequence length="173" mass="19326">MEGGIRVYNEVGLYLRDKTSKCQVKAKLREDRAPATQPSDVWAIDFVHDQLATGCKIRVVTVIDTFSRFLPVVDPRFGYRVEHVAATLERVCAKGGARTIRDDQGSEIVCRALDPRAYAKARAPDFCRRGKLTNMEAKSDTTMRIARTEPLATSPHPPQNPDGAPSLRTWRVS</sequence>
<dbReference type="GO" id="GO:0003676">
    <property type="term" value="F:nucleic acid binding"/>
    <property type="evidence" value="ECO:0007669"/>
    <property type="project" value="InterPro"/>
</dbReference>
<dbReference type="InterPro" id="IPR036397">
    <property type="entry name" value="RNaseH_sf"/>
</dbReference>
<comment type="caution">
    <text evidence="3">The sequence shown here is derived from an EMBL/GenBank/DDBJ whole genome shotgun (WGS) entry which is preliminary data.</text>
</comment>
<evidence type="ECO:0000259" key="2">
    <source>
        <dbReference type="PROSITE" id="PS50994"/>
    </source>
</evidence>
<dbReference type="InterPro" id="IPR012337">
    <property type="entry name" value="RNaseH-like_sf"/>
</dbReference>
<dbReference type="EMBL" id="QFQD01000024">
    <property type="protein sequence ID" value="PZQ83080.1"/>
    <property type="molecule type" value="Genomic_DNA"/>
</dbReference>
<evidence type="ECO:0000256" key="1">
    <source>
        <dbReference type="SAM" id="MobiDB-lite"/>
    </source>
</evidence>
<dbReference type="AlphaFoldDB" id="A0A2W5T9L8"/>